<proteinExistence type="predicted"/>
<organism evidence="2 3">
    <name type="scientific">Microbacterium algeriense</name>
    <dbReference type="NCBI Taxonomy" id="2615184"/>
    <lineage>
        <taxon>Bacteria</taxon>
        <taxon>Bacillati</taxon>
        <taxon>Actinomycetota</taxon>
        <taxon>Actinomycetes</taxon>
        <taxon>Micrococcales</taxon>
        <taxon>Microbacteriaceae</taxon>
        <taxon>Microbacterium</taxon>
    </lineage>
</organism>
<keyword evidence="3" id="KW-1185">Reference proteome</keyword>
<dbReference type="GeneID" id="77475177"/>
<dbReference type="Proteomes" id="UP000478836">
    <property type="component" value="Unassembled WGS sequence"/>
</dbReference>
<feature type="transmembrane region" description="Helical" evidence="1">
    <location>
        <begin position="12"/>
        <end position="36"/>
    </location>
</feature>
<keyword evidence="1" id="KW-1133">Transmembrane helix</keyword>
<protein>
    <submittedName>
        <fullName evidence="2">Uncharacterized protein</fullName>
    </submittedName>
</protein>
<sequence>MTTMRVASELAAVLVPIGYAGAALAAICAIVAAIAIIRGAGGLTGGAVGVWIVCALMSVVASFAQVWTPLILSGAALVAMLVIGGVVRGIINAGGFGRRERKVAEPLPQPAVAASKPAVAPKSPVTASVAVVR</sequence>
<name>A0ABQ6V8R0_9MICO</name>
<reference evidence="3" key="1">
    <citation type="submission" date="2019-09" db="EMBL/GenBank/DDBJ databases">
        <title>Whole genome sequencing of Microbacterium maritypicum.</title>
        <authorList>
            <person name="Lenchi N."/>
        </authorList>
    </citation>
    <scope>NUCLEOTIDE SEQUENCE [LARGE SCALE GENOMIC DNA]</scope>
    <source>
        <strain evidence="3">G1</strain>
    </source>
</reference>
<comment type="caution">
    <text evidence="2">The sequence shown here is derived from an EMBL/GenBank/DDBJ whole genome shotgun (WGS) entry which is preliminary data.</text>
</comment>
<dbReference type="RefSeq" id="WP_151458447.1">
    <property type="nucleotide sequence ID" value="NZ_WAAO01000001.1"/>
</dbReference>
<dbReference type="EMBL" id="WAAO01000001">
    <property type="protein sequence ID" value="KAB1866598.1"/>
    <property type="molecule type" value="Genomic_DNA"/>
</dbReference>
<keyword evidence="1" id="KW-0812">Transmembrane</keyword>
<evidence type="ECO:0000313" key="2">
    <source>
        <dbReference type="EMBL" id="KAB1866598.1"/>
    </source>
</evidence>
<keyword evidence="1" id="KW-0472">Membrane</keyword>
<feature type="transmembrane region" description="Helical" evidence="1">
    <location>
        <begin position="70"/>
        <end position="91"/>
    </location>
</feature>
<accession>A0ABQ6V8R0</accession>
<evidence type="ECO:0000256" key="1">
    <source>
        <dbReference type="SAM" id="Phobius"/>
    </source>
</evidence>
<evidence type="ECO:0000313" key="3">
    <source>
        <dbReference type="Proteomes" id="UP000478836"/>
    </source>
</evidence>
<gene>
    <name evidence="2" type="ORF">F6A08_01890</name>
</gene>
<feature type="transmembrane region" description="Helical" evidence="1">
    <location>
        <begin position="43"/>
        <end position="64"/>
    </location>
</feature>